<reference evidence="1" key="1">
    <citation type="submission" date="2021-12" db="EMBL/GenBank/DDBJ databases">
        <authorList>
            <person name="King R."/>
        </authorList>
    </citation>
    <scope>NUCLEOTIDE SEQUENCE</scope>
</reference>
<reference evidence="1" key="2">
    <citation type="submission" date="2022-10" db="EMBL/GenBank/DDBJ databases">
        <authorList>
            <consortium name="ENA_rothamsted_submissions"/>
            <consortium name="culmorum"/>
            <person name="King R."/>
        </authorList>
    </citation>
    <scope>NUCLEOTIDE SEQUENCE</scope>
</reference>
<dbReference type="Gene3D" id="3.30.63.10">
    <property type="entry name" value="Guanylate Kinase phosphate binding domain"/>
    <property type="match status" value="1"/>
</dbReference>
<dbReference type="EMBL" id="OU893333">
    <property type="protein sequence ID" value="CAG9788722.1"/>
    <property type="molecule type" value="Genomic_DNA"/>
</dbReference>
<accession>A0A9N9R3S4</accession>
<dbReference type="AlphaFoldDB" id="A0A9N9R3S4"/>
<evidence type="ECO:0000313" key="2">
    <source>
        <dbReference type="Proteomes" id="UP001153714"/>
    </source>
</evidence>
<dbReference type="Gene3D" id="3.40.50.300">
    <property type="entry name" value="P-loop containing nucleotide triphosphate hydrolases"/>
    <property type="match status" value="1"/>
</dbReference>
<name>A0A9N9R3S4_9NEOP</name>
<evidence type="ECO:0000313" key="1">
    <source>
        <dbReference type="EMBL" id="CAG9788722.1"/>
    </source>
</evidence>
<dbReference type="InterPro" id="IPR027417">
    <property type="entry name" value="P-loop_NTPase"/>
</dbReference>
<dbReference type="SUPFAM" id="SSF52540">
    <property type="entry name" value="P-loop containing nucleoside triphosphate hydrolases"/>
    <property type="match status" value="1"/>
</dbReference>
<gene>
    <name evidence="1" type="ORF">DIATSA_LOCUS6512</name>
</gene>
<sequence length="388" mass="43586">MCSTSPSQSDAGTLARRLAQCCPSNVQLGYLHTTARYHPSTRYKEVTRTKFDDMLLAGEFLTYSEMDGESYGLSRQEAFINEGKVKIVCMDLIGALMLTLRGLSPYLILVTKLDKVLLDLKQKERRSERNLANQQRMSLETPLERSTLQVLLSGRIIITGILNEILYFLPDEKEKSEFVMESECSLMMDSEARQAMNNNTRGYNLLTLLASSATSLEESGNRPQEQSQVESSLYSLYKESQGTGTEYNSYDILNDDHLRAQKVWILVDTHPPPGKFTKFKIIIVTVSNRQGYSVLPDGSKSSKSVTFTSQENAENDVHANTTGLIIESRQPDRKIAGRSISTKVPGWRDYGRSANSADDPELWLAFLMETGLLRASSIHQTCNFKELS</sequence>
<dbReference type="OrthoDB" id="6334211at2759"/>
<dbReference type="Proteomes" id="UP001153714">
    <property type="component" value="Chromosome 2"/>
</dbReference>
<proteinExistence type="predicted"/>
<organism evidence="1 2">
    <name type="scientific">Diatraea saccharalis</name>
    <name type="common">sugarcane borer</name>
    <dbReference type="NCBI Taxonomy" id="40085"/>
    <lineage>
        <taxon>Eukaryota</taxon>
        <taxon>Metazoa</taxon>
        <taxon>Ecdysozoa</taxon>
        <taxon>Arthropoda</taxon>
        <taxon>Hexapoda</taxon>
        <taxon>Insecta</taxon>
        <taxon>Pterygota</taxon>
        <taxon>Neoptera</taxon>
        <taxon>Endopterygota</taxon>
        <taxon>Lepidoptera</taxon>
        <taxon>Glossata</taxon>
        <taxon>Ditrysia</taxon>
        <taxon>Pyraloidea</taxon>
        <taxon>Crambidae</taxon>
        <taxon>Crambinae</taxon>
        <taxon>Diatraea</taxon>
    </lineage>
</organism>
<protein>
    <submittedName>
        <fullName evidence="1">Uncharacterized protein</fullName>
    </submittedName>
</protein>
<keyword evidence="2" id="KW-1185">Reference proteome</keyword>